<dbReference type="InterPro" id="IPR000421">
    <property type="entry name" value="FA58C"/>
</dbReference>
<name>C3ZSX7_BRAFL</name>
<dbReference type="GO" id="GO:0007155">
    <property type="term" value="P:cell adhesion"/>
    <property type="evidence" value="ECO:0007669"/>
    <property type="project" value="UniProtKB-KW"/>
</dbReference>
<gene>
    <name evidence="8" type="ORF">BRAFLDRAFT_224512</name>
</gene>
<evidence type="ECO:0000256" key="5">
    <source>
        <dbReference type="ARBA" id="ARBA00023136"/>
    </source>
</evidence>
<dbReference type="InParanoid" id="C3ZSX7"/>
<dbReference type="eggNOG" id="ENOG502QVK3">
    <property type="taxonomic scope" value="Eukaryota"/>
</dbReference>
<dbReference type="GO" id="GO:0012505">
    <property type="term" value="C:endomembrane system"/>
    <property type="evidence" value="ECO:0007669"/>
    <property type="project" value="UniProtKB-SubCell"/>
</dbReference>
<dbReference type="PROSITE" id="PS01285">
    <property type="entry name" value="FA58C_1"/>
    <property type="match status" value="2"/>
</dbReference>
<evidence type="ECO:0000256" key="3">
    <source>
        <dbReference type="ARBA" id="ARBA00022525"/>
    </source>
</evidence>
<keyword evidence="4" id="KW-0130">Cell adhesion</keyword>
<dbReference type="PANTHER" id="PTHR46806:SF5">
    <property type="entry name" value="F5_8 TYPE C DOMAIN-CONTAINING PROTEIN"/>
    <property type="match status" value="1"/>
</dbReference>
<protein>
    <recommendedName>
        <fullName evidence="7">F5/8 type C domain-containing protein</fullName>
    </recommendedName>
</protein>
<evidence type="ECO:0000256" key="4">
    <source>
        <dbReference type="ARBA" id="ARBA00022889"/>
    </source>
</evidence>
<dbReference type="EMBL" id="GG666675">
    <property type="protein sequence ID" value="EEN44322.1"/>
    <property type="molecule type" value="Genomic_DNA"/>
</dbReference>
<proteinExistence type="predicted"/>
<evidence type="ECO:0000256" key="6">
    <source>
        <dbReference type="ARBA" id="ARBA00023157"/>
    </source>
</evidence>
<organism>
    <name type="scientific">Branchiostoma floridae</name>
    <name type="common">Florida lancelet</name>
    <name type="synonym">Amphioxus</name>
    <dbReference type="NCBI Taxonomy" id="7739"/>
    <lineage>
        <taxon>Eukaryota</taxon>
        <taxon>Metazoa</taxon>
        <taxon>Chordata</taxon>
        <taxon>Cephalochordata</taxon>
        <taxon>Leptocardii</taxon>
        <taxon>Amphioxiformes</taxon>
        <taxon>Branchiostomatidae</taxon>
        <taxon>Branchiostoma</taxon>
    </lineage>
</organism>
<dbReference type="InterPro" id="IPR050633">
    <property type="entry name" value="Neuropilin_MCO_CoagFactor"/>
</dbReference>
<dbReference type="InterPro" id="IPR008979">
    <property type="entry name" value="Galactose-bd-like_sf"/>
</dbReference>
<evidence type="ECO:0000256" key="2">
    <source>
        <dbReference type="ARBA" id="ARBA00004613"/>
    </source>
</evidence>
<feature type="domain" description="F5/8 type C" evidence="7">
    <location>
        <begin position="2"/>
        <end position="151"/>
    </location>
</feature>
<accession>C3ZSX7</accession>
<sequence>ECSSPLGMESRAITDNQISASSSYSGQDWRPENARLNNNRAWAPRRSSRHDWLQIDLLEGKVLSGIQTQGFRSPWNPRSYYVKSFKLLYSRDATTWNIFQQNELDKIFVGNSNQNDVKENDITPPIRARFIRLMAETWEQEIAFRLELLGCEIQECSSPLGMASRAITDNQISASSWWSNSWRPKEARLNNNKAWAPRTNSKSQWLQIDLLERKVISRIQTQGLQSYWVKSFKLSYSGDASNWNIFQEDGSDKIFDGNSNANGIKENNIDPPIRARFIRLMAETWRYDITVRLELLGC</sequence>
<dbReference type="AlphaFoldDB" id="C3ZSX7"/>
<dbReference type="STRING" id="7739.C3ZSX7"/>
<keyword evidence="5" id="KW-0472">Membrane</keyword>
<dbReference type="SUPFAM" id="SSF49785">
    <property type="entry name" value="Galactose-binding domain-like"/>
    <property type="match status" value="2"/>
</dbReference>
<dbReference type="CDD" id="cd00057">
    <property type="entry name" value="FA58C"/>
    <property type="match status" value="2"/>
</dbReference>
<keyword evidence="6" id="KW-1015">Disulfide bond</keyword>
<dbReference type="PANTHER" id="PTHR46806">
    <property type="entry name" value="F5/8 TYPE C DOMAIN-CONTAINING PROTEIN"/>
    <property type="match status" value="1"/>
</dbReference>
<feature type="non-terminal residue" evidence="8">
    <location>
        <position position="1"/>
    </location>
</feature>
<evidence type="ECO:0000313" key="8">
    <source>
        <dbReference type="EMBL" id="EEN44322.1"/>
    </source>
</evidence>
<comment type="subcellular location">
    <subcellularLocation>
        <location evidence="1">Endomembrane system</location>
        <topology evidence="1">Peripheral membrane protein</topology>
    </subcellularLocation>
    <subcellularLocation>
        <location evidence="2">Secreted</location>
    </subcellularLocation>
</comment>
<dbReference type="PROSITE" id="PS50022">
    <property type="entry name" value="FA58C_3"/>
    <property type="match status" value="2"/>
</dbReference>
<keyword evidence="3" id="KW-0964">Secreted</keyword>
<evidence type="ECO:0000259" key="7">
    <source>
        <dbReference type="PROSITE" id="PS50022"/>
    </source>
</evidence>
<reference evidence="8" key="1">
    <citation type="journal article" date="2008" name="Nature">
        <title>The amphioxus genome and the evolution of the chordate karyotype.</title>
        <authorList>
            <consortium name="US DOE Joint Genome Institute (JGI-PGF)"/>
            <person name="Putnam N.H."/>
            <person name="Butts T."/>
            <person name="Ferrier D.E.K."/>
            <person name="Furlong R.F."/>
            <person name="Hellsten U."/>
            <person name="Kawashima T."/>
            <person name="Robinson-Rechavi M."/>
            <person name="Shoguchi E."/>
            <person name="Terry A."/>
            <person name="Yu J.-K."/>
            <person name="Benito-Gutierrez E.L."/>
            <person name="Dubchak I."/>
            <person name="Garcia-Fernandez J."/>
            <person name="Gibson-Brown J.J."/>
            <person name="Grigoriev I.V."/>
            <person name="Horton A.C."/>
            <person name="de Jong P.J."/>
            <person name="Jurka J."/>
            <person name="Kapitonov V.V."/>
            <person name="Kohara Y."/>
            <person name="Kuroki Y."/>
            <person name="Lindquist E."/>
            <person name="Lucas S."/>
            <person name="Osoegawa K."/>
            <person name="Pennacchio L.A."/>
            <person name="Salamov A.A."/>
            <person name="Satou Y."/>
            <person name="Sauka-Spengler T."/>
            <person name="Schmutz J."/>
            <person name="Shin-I T."/>
            <person name="Toyoda A."/>
            <person name="Bronner-Fraser M."/>
            <person name="Fujiyama A."/>
            <person name="Holland L.Z."/>
            <person name="Holland P.W.H."/>
            <person name="Satoh N."/>
            <person name="Rokhsar D.S."/>
        </authorList>
    </citation>
    <scope>NUCLEOTIDE SEQUENCE [LARGE SCALE GENOMIC DNA]</scope>
    <source>
        <strain evidence="8">S238N-H82</strain>
        <tissue evidence="8">Testes</tissue>
    </source>
</reference>
<dbReference type="SMART" id="SM00231">
    <property type="entry name" value="FA58C"/>
    <property type="match status" value="2"/>
</dbReference>
<dbReference type="Gene3D" id="2.60.120.260">
    <property type="entry name" value="Galactose-binding domain-like"/>
    <property type="match status" value="2"/>
</dbReference>
<dbReference type="GO" id="GO:0005576">
    <property type="term" value="C:extracellular region"/>
    <property type="evidence" value="ECO:0007669"/>
    <property type="project" value="UniProtKB-SubCell"/>
</dbReference>
<evidence type="ECO:0000256" key="1">
    <source>
        <dbReference type="ARBA" id="ARBA00004184"/>
    </source>
</evidence>
<feature type="non-terminal residue" evidence="8">
    <location>
        <position position="298"/>
    </location>
</feature>
<dbReference type="FunFam" id="2.60.120.260:FF:000002">
    <property type="entry name" value="Coagulation factor VIII"/>
    <property type="match status" value="2"/>
</dbReference>
<feature type="domain" description="F5/8 type C" evidence="7">
    <location>
        <begin position="156"/>
        <end position="298"/>
    </location>
</feature>
<dbReference type="Pfam" id="PF00754">
    <property type="entry name" value="F5_F8_type_C"/>
    <property type="match status" value="2"/>
</dbReference>